<accession>A0A7W8XIC8</accession>
<protein>
    <recommendedName>
        <fullName evidence="1">DUF4365 domain-containing protein</fullName>
    </recommendedName>
</protein>
<comment type="caution">
    <text evidence="2">The sequence shown here is derived from an EMBL/GenBank/DDBJ whole genome shotgun (WGS) entry which is preliminary data.</text>
</comment>
<dbReference type="Proteomes" id="UP000528824">
    <property type="component" value="Unassembled WGS sequence"/>
</dbReference>
<name>A0A7W8XIC8_9HYPH</name>
<dbReference type="AlphaFoldDB" id="A0A7W8XIC8"/>
<dbReference type="Pfam" id="PF14280">
    <property type="entry name" value="DUF4365"/>
    <property type="match status" value="1"/>
</dbReference>
<evidence type="ECO:0000259" key="1">
    <source>
        <dbReference type="Pfam" id="PF14280"/>
    </source>
</evidence>
<evidence type="ECO:0000313" key="3">
    <source>
        <dbReference type="Proteomes" id="UP000528824"/>
    </source>
</evidence>
<dbReference type="EMBL" id="JACHBC010000012">
    <property type="protein sequence ID" value="MBB5563454.1"/>
    <property type="molecule type" value="Genomic_DNA"/>
</dbReference>
<reference evidence="2 3" key="1">
    <citation type="submission" date="2020-08" db="EMBL/GenBank/DDBJ databases">
        <title>Genomic Encyclopedia of Type Strains, Phase IV (KMG-V): Genome sequencing to study the core and pangenomes of soil and plant-associated prokaryotes.</title>
        <authorList>
            <person name="Whitman W."/>
        </authorList>
    </citation>
    <scope>NUCLEOTIDE SEQUENCE [LARGE SCALE GENOMIC DNA]</scope>
    <source>
        <strain evidence="2 3">SEMIA 4034</strain>
    </source>
</reference>
<keyword evidence="3" id="KW-1185">Reference proteome</keyword>
<feature type="domain" description="DUF4365" evidence="1">
    <location>
        <begin position="12"/>
        <end position="166"/>
    </location>
</feature>
<sequence length="181" mass="20014">MRPLTSQNVEAELSYAYIHAVAAKAHMGCEVASRHDDSAGIDAKITAWGPFDGGILQEVDLKVQLKATVKPPTIVGNSFSYSLAGLNRYDDLRSTEVATPRILVVLFLPQTSEEWLHHSEEALLMRKCAYWVSLRGAGPSENEKTQTVYLPRTQLFDSNSLSQLMTSLSRIELPTYQGSSL</sequence>
<gene>
    <name evidence="2" type="ORF">GGI59_005146</name>
</gene>
<organism evidence="2 3">
    <name type="scientific">Rhizobium lentis</name>
    <dbReference type="NCBI Taxonomy" id="1138194"/>
    <lineage>
        <taxon>Bacteria</taxon>
        <taxon>Pseudomonadati</taxon>
        <taxon>Pseudomonadota</taxon>
        <taxon>Alphaproteobacteria</taxon>
        <taxon>Hyphomicrobiales</taxon>
        <taxon>Rhizobiaceae</taxon>
        <taxon>Rhizobium/Agrobacterium group</taxon>
        <taxon>Rhizobium</taxon>
    </lineage>
</organism>
<dbReference type="RefSeq" id="WP_183919124.1">
    <property type="nucleotide sequence ID" value="NZ_JACHBB010000012.1"/>
</dbReference>
<evidence type="ECO:0000313" key="2">
    <source>
        <dbReference type="EMBL" id="MBB5563454.1"/>
    </source>
</evidence>
<proteinExistence type="predicted"/>
<dbReference type="InterPro" id="IPR025375">
    <property type="entry name" value="DUF4365"/>
</dbReference>